<evidence type="ECO:0000256" key="1">
    <source>
        <dbReference type="SAM" id="Phobius"/>
    </source>
</evidence>
<feature type="transmembrane region" description="Helical" evidence="1">
    <location>
        <begin position="247"/>
        <end position="264"/>
    </location>
</feature>
<accession>A0A917EIY9</accession>
<dbReference type="Proteomes" id="UP000612855">
    <property type="component" value="Unassembled WGS sequence"/>
</dbReference>
<gene>
    <name evidence="2" type="ORF">GCM10011360_37610</name>
</gene>
<feature type="transmembrane region" description="Helical" evidence="1">
    <location>
        <begin position="205"/>
        <end position="227"/>
    </location>
</feature>
<feature type="transmembrane region" description="Helical" evidence="1">
    <location>
        <begin position="164"/>
        <end position="193"/>
    </location>
</feature>
<keyword evidence="1" id="KW-0472">Membrane</keyword>
<feature type="transmembrane region" description="Helical" evidence="1">
    <location>
        <begin position="298"/>
        <end position="316"/>
    </location>
</feature>
<keyword evidence="1" id="KW-0812">Transmembrane</keyword>
<reference evidence="3" key="1">
    <citation type="journal article" date="2019" name="Int. J. Syst. Evol. Microbiol.">
        <title>The Global Catalogue of Microorganisms (GCM) 10K type strain sequencing project: providing services to taxonomists for standard genome sequencing and annotation.</title>
        <authorList>
            <consortium name="The Broad Institute Genomics Platform"/>
            <consortium name="The Broad Institute Genome Sequencing Center for Infectious Disease"/>
            <person name="Wu L."/>
            <person name="Ma J."/>
        </authorList>
    </citation>
    <scope>NUCLEOTIDE SEQUENCE [LARGE SCALE GENOMIC DNA]</scope>
    <source>
        <strain evidence="3">CGMCC 1.12664</strain>
    </source>
</reference>
<evidence type="ECO:0000313" key="2">
    <source>
        <dbReference type="EMBL" id="GGE46864.1"/>
    </source>
</evidence>
<feature type="transmembrane region" description="Helical" evidence="1">
    <location>
        <begin position="325"/>
        <end position="344"/>
    </location>
</feature>
<protein>
    <submittedName>
        <fullName evidence="2">Uncharacterized protein</fullName>
    </submittedName>
</protein>
<keyword evidence="3" id="KW-1185">Reference proteome</keyword>
<name>A0A917EIY9_9RHOB</name>
<dbReference type="EMBL" id="BMFJ01000002">
    <property type="protein sequence ID" value="GGE46864.1"/>
    <property type="molecule type" value="Genomic_DNA"/>
</dbReference>
<organism evidence="2 3">
    <name type="scientific">Primorskyibacter flagellatus</name>
    <dbReference type="NCBI Taxonomy" id="1387277"/>
    <lineage>
        <taxon>Bacteria</taxon>
        <taxon>Pseudomonadati</taxon>
        <taxon>Pseudomonadota</taxon>
        <taxon>Alphaproteobacteria</taxon>
        <taxon>Rhodobacterales</taxon>
        <taxon>Roseobacteraceae</taxon>
        <taxon>Primorskyibacter</taxon>
    </lineage>
</organism>
<feature type="transmembrane region" description="Helical" evidence="1">
    <location>
        <begin position="271"/>
        <end position="292"/>
    </location>
</feature>
<feature type="transmembrane region" description="Helical" evidence="1">
    <location>
        <begin position="78"/>
        <end position="98"/>
    </location>
</feature>
<feature type="transmembrane region" description="Helical" evidence="1">
    <location>
        <begin position="105"/>
        <end position="125"/>
    </location>
</feature>
<dbReference type="RefSeq" id="WP_188479356.1">
    <property type="nucleotide sequence ID" value="NZ_BMFJ01000002.1"/>
</dbReference>
<comment type="caution">
    <text evidence="2">The sequence shown here is derived from an EMBL/GenBank/DDBJ whole genome shotgun (WGS) entry which is preliminary data.</text>
</comment>
<evidence type="ECO:0000313" key="3">
    <source>
        <dbReference type="Proteomes" id="UP000612855"/>
    </source>
</evidence>
<sequence>MTRTATWLAAGLPVFLALLLCLGWTEAQGFTSDDVTELWAKAIVQIDGPGTFTASDAFYPPVPYALTLALQSWPGDHLVPVPFILAAVAGALILLLWFANLHRVAGMSVAGSLLAVALLGLNPFFLRALADGPETILTILGTWLFARGIVHLRLTGNAPDMMKVAVGLMIVALSDSYGLLISLGALPFLIVAARPSMITASASGYLFAMFYPVAAAIGSLYFVSLIFNSSLVPQLLETPNPVGTAEHLLILSGLGPIVIVAALRNIRTPRLFMPVMAAAGTIGGAYLLNLGLNVEGDPLIAMAPMLGVAVTALRFWPSGRLREPVIVALLAFALAQSVLIMRLTSVPETRDWARAISGQGTQADQPTQQAAAFLTGRSGIMLDVERNPDMVTTLHNVRGLLIAGQPAYDWALEGGLPQARYILVPRMAEGETVTDRVLRRFPALAQNRLSGYSEIYENSRWRVFEKTEF</sequence>
<keyword evidence="1" id="KW-1133">Transmembrane helix</keyword>
<proteinExistence type="predicted"/>
<dbReference type="AlphaFoldDB" id="A0A917EIY9"/>